<feature type="transmembrane region" description="Helical" evidence="1">
    <location>
        <begin position="339"/>
        <end position="365"/>
    </location>
</feature>
<evidence type="ECO:0000313" key="3">
    <source>
        <dbReference type="Proteomes" id="UP000178347"/>
    </source>
</evidence>
<dbReference type="AlphaFoldDB" id="A0A1F6MVP7"/>
<dbReference type="EMBL" id="MFQN01000003">
    <property type="protein sequence ID" value="OGH75724.1"/>
    <property type="molecule type" value="Genomic_DNA"/>
</dbReference>
<sequence>MTFKDLRDKVLQRTPIFRRILNEKGNLSLLDFFKETADSLLPPVSLARQEEFFTVLKNLIDKYINPAISGDAIKQLRVNYRASTTDHHGPLTHPFFSNSHFVRSLANEQRGRNCVFVFSVGGVSLNNSSFPRGFFFHNNDLGKECLHFFSLRYRQHPVFALPRYQESTLDAIVEEIDKNKNFSIGFKERLKEITRDVCLQPRLFSARSYSEQITYLNYCLWKKMPGQSAVNLIYLEQENIVNELLLAYHLGRDTALFRLLTDESALRAFEKYFDGIAGAFSSESARGTILFWAIQNGRRKRLIRDGLILASEDGEYRIALEPTALREAILKKEIMPSMALTFIVLSFYYGLSCGGGFLQVSYLTAMKEAYRSLRQTIGAGQIEIDQLSSISTDYFCGEFVLGTLSNQGRDVPATPFDFLLYANGDTAERLRDTASKRSLNEAVDQMMPELYKIVYGKATNILPPKFSYEPTLFV</sequence>
<proteinExistence type="predicted"/>
<keyword evidence="1" id="KW-1133">Transmembrane helix</keyword>
<protein>
    <submittedName>
        <fullName evidence="2">Uncharacterized protein</fullName>
    </submittedName>
</protein>
<gene>
    <name evidence="2" type="ORF">A3G00_03200</name>
</gene>
<dbReference type="Proteomes" id="UP000178347">
    <property type="component" value="Unassembled WGS sequence"/>
</dbReference>
<keyword evidence="1" id="KW-0472">Membrane</keyword>
<organism evidence="2 3">
    <name type="scientific">Candidatus Magasanikbacteria bacterium RIFCSPLOWO2_12_FULL_43_12</name>
    <dbReference type="NCBI Taxonomy" id="1798692"/>
    <lineage>
        <taxon>Bacteria</taxon>
        <taxon>Candidatus Magasanikiibacteriota</taxon>
    </lineage>
</organism>
<comment type="caution">
    <text evidence="2">The sequence shown here is derived from an EMBL/GenBank/DDBJ whole genome shotgun (WGS) entry which is preliminary data.</text>
</comment>
<reference evidence="2 3" key="1">
    <citation type="journal article" date="2016" name="Nat. Commun.">
        <title>Thousands of microbial genomes shed light on interconnected biogeochemical processes in an aquifer system.</title>
        <authorList>
            <person name="Anantharaman K."/>
            <person name="Brown C.T."/>
            <person name="Hug L.A."/>
            <person name="Sharon I."/>
            <person name="Castelle C.J."/>
            <person name="Probst A.J."/>
            <person name="Thomas B.C."/>
            <person name="Singh A."/>
            <person name="Wilkins M.J."/>
            <person name="Karaoz U."/>
            <person name="Brodie E.L."/>
            <person name="Williams K.H."/>
            <person name="Hubbard S.S."/>
            <person name="Banfield J.F."/>
        </authorList>
    </citation>
    <scope>NUCLEOTIDE SEQUENCE [LARGE SCALE GENOMIC DNA]</scope>
</reference>
<accession>A0A1F6MVP7</accession>
<evidence type="ECO:0000313" key="2">
    <source>
        <dbReference type="EMBL" id="OGH75724.1"/>
    </source>
</evidence>
<name>A0A1F6MVP7_9BACT</name>
<keyword evidence="1" id="KW-0812">Transmembrane</keyword>
<evidence type="ECO:0000256" key="1">
    <source>
        <dbReference type="SAM" id="Phobius"/>
    </source>
</evidence>
<dbReference type="STRING" id="1798692.A3G00_03200"/>